<proteinExistence type="predicted"/>
<evidence type="ECO:0000313" key="3">
    <source>
        <dbReference type="Proteomes" id="UP000789901"/>
    </source>
</evidence>
<name>A0ABN7UZT1_GIGMA</name>
<reference evidence="2 3" key="1">
    <citation type="submission" date="2021-06" db="EMBL/GenBank/DDBJ databases">
        <authorList>
            <person name="Kallberg Y."/>
            <person name="Tangrot J."/>
            <person name="Rosling A."/>
        </authorList>
    </citation>
    <scope>NUCLEOTIDE SEQUENCE [LARGE SCALE GENOMIC DNA]</scope>
    <source>
        <strain evidence="2 3">120-4 pot B 10/14</strain>
    </source>
</reference>
<dbReference type="Proteomes" id="UP000789901">
    <property type="component" value="Unassembled WGS sequence"/>
</dbReference>
<protein>
    <submittedName>
        <fullName evidence="2">275_t:CDS:1</fullName>
    </submittedName>
</protein>
<sequence>MFDLKESTPEREKWEEYQTVLWKKLDGKMPKVLRNVFFDPNKEDLIYLNEVLEDLREYRNCYSSGGKENSTMPPNKKDSKGKMTENSYKVWNNQIRCINYLAETKVTKIPHNRKELEGWLTETYT</sequence>
<evidence type="ECO:0000313" key="2">
    <source>
        <dbReference type="EMBL" id="CAG8709821.1"/>
    </source>
</evidence>
<comment type="caution">
    <text evidence="2">The sequence shown here is derived from an EMBL/GenBank/DDBJ whole genome shotgun (WGS) entry which is preliminary data.</text>
</comment>
<feature type="compositionally biased region" description="Polar residues" evidence="1">
    <location>
        <begin position="63"/>
        <end position="73"/>
    </location>
</feature>
<accession>A0ABN7UZT1</accession>
<keyword evidence="3" id="KW-1185">Reference proteome</keyword>
<evidence type="ECO:0000256" key="1">
    <source>
        <dbReference type="SAM" id="MobiDB-lite"/>
    </source>
</evidence>
<organism evidence="2 3">
    <name type="scientific">Gigaspora margarita</name>
    <dbReference type="NCBI Taxonomy" id="4874"/>
    <lineage>
        <taxon>Eukaryota</taxon>
        <taxon>Fungi</taxon>
        <taxon>Fungi incertae sedis</taxon>
        <taxon>Mucoromycota</taxon>
        <taxon>Glomeromycotina</taxon>
        <taxon>Glomeromycetes</taxon>
        <taxon>Diversisporales</taxon>
        <taxon>Gigasporaceae</taxon>
        <taxon>Gigaspora</taxon>
    </lineage>
</organism>
<feature type="region of interest" description="Disordered" evidence="1">
    <location>
        <begin position="63"/>
        <end position="84"/>
    </location>
</feature>
<gene>
    <name evidence="2" type="ORF">GMARGA_LOCUS12669</name>
</gene>
<dbReference type="EMBL" id="CAJVQB010007833">
    <property type="protein sequence ID" value="CAG8709821.1"/>
    <property type="molecule type" value="Genomic_DNA"/>
</dbReference>